<feature type="transmembrane region" description="Helical" evidence="2">
    <location>
        <begin position="106"/>
        <end position="129"/>
    </location>
</feature>
<name>A0A1M6L9Y2_9BACL</name>
<dbReference type="Proteomes" id="UP000184016">
    <property type="component" value="Unassembled WGS sequence"/>
</dbReference>
<dbReference type="STRING" id="1830138.SAMN05443507_102142"/>
<evidence type="ECO:0000256" key="2">
    <source>
        <dbReference type="SAM" id="Phobius"/>
    </source>
</evidence>
<feature type="transmembrane region" description="Helical" evidence="2">
    <location>
        <begin position="80"/>
        <end position="100"/>
    </location>
</feature>
<feature type="transmembrane region" description="Helical" evidence="2">
    <location>
        <begin position="254"/>
        <end position="273"/>
    </location>
</feature>
<dbReference type="SUPFAM" id="SSF103473">
    <property type="entry name" value="MFS general substrate transporter"/>
    <property type="match status" value="1"/>
</dbReference>
<organism evidence="3 4">
    <name type="scientific">Alicyclobacillus tolerans</name>
    <dbReference type="NCBI Taxonomy" id="90970"/>
    <lineage>
        <taxon>Bacteria</taxon>
        <taxon>Bacillati</taxon>
        <taxon>Bacillota</taxon>
        <taxon>Bacilli</taxon>
        <taxon>Bacillales</taxon>
        <taxon>Alicyclobacillaceae</taxon>
        <taxon>Alicyclobacillus</taxon>
    </lineage>
</organism>
<sequence>MFNWTRKLTFQLQPAAWWLLAIGGLFGLAVGLSNTFVNIFIWKIDRNYTSTAWYNLWMYVCIPIAFVAASWLAKKFRVVIPLRIGIAGHALFYCLVLFWGQQLARYPIVLGIGMGLAAGFYWFSFNVLSIHFTSDAHRSNFMGMNGVFAAIAGMIAPPVAGFLISREDLLWGGLTGFHLVFGLSIALFAAGTVISWKINTECLENSFMFNQALQSLKIRSWRMKVFGCLFYGMREGLFLFLIGLLFFIATGSEFTLGEFLFLQSGLAFVANFVSGKLAQKRRRILLMGSGALGMFAAATIFLLPVNAMHLWIYGALLSATLPFFLVPMQSLIYAEMDEMEEKEKLFRHQHIITREIFENTGRVLGIVSFLLLLIGGHQVHRIAMLAFGLGCVQLGTWILFKWSEPLRVKHVSDHKLASIRGFTKSKYRQP</sequence>
<keyword evidence="2" id="KW-1133">Transmembrane helix</keyword>
<feature type="transmembrane region" description="Helical" evidence="2">
    <location>
        <begin position="225"/>
        <end position="248"/>
    </location>
</feature>
<dbReference type="RefSeq" id="WP_072872890.1">
    <property type="nucleotide sequence ID" value="NZ_FRAF01000002.1"/>
</dbReference>
<dbReference type="InterPro" id="IPR036259">
    <property type="entry name" value="MFS_trans_sf"/>
</dbReference>
<accession>A0A1M6L9Y2</accession>
<feature type="transmembrane region" description="Helical" evidence="2">
    <location>
        <begin position="54"/>
        <end position="73"/>
    </location>
</feature>
<comment type="subcellular location">
    <subcellularLocation>
        <location evidence="1">Cell membrane</location>
        <topology evidence="1">Multi-pass membrane protein</topology>
    </subcellularLocation>
</comment>
<dbReference type="Gene3D" id="1.20.1250.20">
    <property type="entry name" value="MFS general substrate transporter like domains"/>
    <property type="match status" value="2"/>
</dbReference>
<keyword evidence="4" id="KW-1185">Reference proteome</keyword>
<dbReference type="GO" id="GO:0005886">
    <property type="term" value="C:plasma membrane"/>
    <property type="evidence" value="ECO:0007669"/>
    <property type="project" value="UniProtKB-SubCell"/>
</dbReference>
<evidence type="ECO:0000313" key="3">
    <source>
        <dbReference type="EMBL" id="SHJ67974.1"/>
    </source>
</evidence>
<reference evidence="4" key="1">
    <citation type="submission" date="2016-11" db="EMBL/GenBank/DDBJ databases">
        <authorList>
            <person name="Varghese N."/>
            <person name="Submissions S."/>
        </authorList>
    </citation>
    <scope>NUCLEOTIDE SEQUENCE [LARGE SCALE GENOMIC DNA]</scope>
    <source>
        <strain evidence="4">USBA-503</strain>
    </source>
</reference>
<feature type="transmembrane region" description="Helical" evidence="2">
    <location>
        <begin position="141"/>
        <end position="164"/>
    </location>
</feature>
<feature type="transmembrane region" description="Helical" evidence="2">
    <location>
        <begin position="311"/>
        <end position="335"/>
    </location>
</feature>
<dbReference type="EMBL" id="FRAF01000002">
    <property type="protein sequence ID" value="SHJ67974.1"/>
    <property type="molecule type" value="Genomic_DNA"/>
</dbReference>
<protein>
    <submittedName>
        <fullName evidence="3">MFS transporter, YQGE family, putative transporter</fullName>
    </submittedName>
</protein>
<dbReference type="PANTHER" id="PTHR23526">
    <property type="entry name" value="INTEGRAL MEMBRANE TRANSPORT PROTEIN-RELATED"/>
    <property type="match status" value="1"/>
</dbReference>
<evidence type="ECO:0000256" key="1">
    <source>
        <dbReference type="ARBA" id="ARBA00004651"/>
    </source>
</evidence>
<feature type="transmembrane region" description="Helical" evidence="2">
    <location>
        <begin position="285"/>
        <end position="305"/>
    </location>
</feature>
<dbReference type="GO" id="GO:0022857">
    <property type="term" value="F:transmembrane transporter activity"/>
    <property type="evidence" value="ECO:0007669"/>
    <property type="project" value="InterPro"/>
</dbReference>
<feature type="transmembrane region" description="Helical" evidence="2">
    <location>
        <begin position="382"/>
        <end position="400"/>
    </location>
</feature>
<proteinExistence type="predicted"/>
<feature type="transmembrane region" description="Helical" evidence="2">
    <location>
        <begin position="16"/>
        <end position="42"/>
    </location>
</feature>
<dbReference type="PANTHER" id="PTHR23526:SF2">
    <property type="entry name" value="MAJOR FACILITATOR SUPERFAMILY (MFS) PROFILE DOMAIN-CONTAINING PROTEIN"/>
    <property type="match status" value="1"/>
</dbReference>
<keyword evidence="2" id="KW-0812">Transmembrane</keyword>
<dbReference type="AlphaFoldDB" id="A0A1M6L9Y2"/>
<feature type="transmembrane region" description="Helical" evidence="2">
    <location>
        <begin position="356"/>
        <end position="376"/>
    </location>
</feature>
<dbReference type="Pfam" id="PF07690">
    <property type="entry name" value="MFS_1"/>
    <property type="match status" value="1"/>
</dbReference>
<dbReference type="InterPro" id="IPR011701">
    <property type="entry name" value="MFS"/>
</dbReference>
<evidence type="ECO:0000313" key="4">
    <source>
        <dbReference type="Proteomes" id="UP000184016"/>
    </source>
</evidence>
<dbReference type="InterPro" id="IPR052528">
    <property type="entry name" value="Sugar_transport-like"/>
</dbReference>
<feature type="transmembrane region" description="Helical" evidence="2">
    <location>
        <begin position="176"/>
        <end position="198"/>
    </location>
</feature>
<gene>
    <name evidence="3" type="ORF">SAMN05443507_102142</name>
</gene>
<keyword evidence="2" id="KW-0472">Membrane</keyword>